<feature type="region of interest" description="Disordered" evidence="1">
    <location>
        <begin position="1"/>
        <end position="33"/>
    </location>
</feature>
<evidence type="ECO:0000313" key="3">
    <source>
        <dbReference type="Proteomes" id="UP000198876"/>
    </source>
</evidence>
<proteinExistence type="predicted"/>
<dbReference type="RefSeq" id="WP_092887485.1">
    <property type="nucleotide sequence ID" value="NZ_FOOQ01000001.1"/>
</dbReference>
<evidence type="ECO:0000256" key="1">
    <source>
        <dbReference type="SAM" id="MobiDB-lite"/>
    </source>
</evidence>
<dbReference type="STRING" id="553467.SAMN04488063_0331"/>
<keyword evidence="3" id="KW-1185">Reference proteome</keyword>
<gene>
    <name evidence="2" type="ORF">SAMN04488063_0331</name>
</gene>
<protein>
    <recommendedName>
        <fullName evidence="4">DUF835 domain-containing protein</fullName>
    </recommendedName>
</protein>
<dbReference type="Proteomes" id="UP000198876">
    <property type="component" value="Unassembled WGS sequence"/>
</dbReference>
<dbReference type="AlphaFoldDB" id="A0A1I2LLE7"/>
<dbReference type="OrthoDB" id="109251at2157"/>
<organism evidence="2 3">
    <name type="scientific">Halopelagius inordinatus</name>
    <dbReference type="NCBI Taxonomy" id="553467"/>
    <lineage>
        <taxon>Archaea</taxon>
        <taxon>Methanobacteriati</taxon>
        <taxon>Methanobacteriota</taxon>
        <taxon>Stenosarchaea group</taxon>
        <taxon>Halobacteria</taxon>
        <taxon>Halobacteriales</taxon>
        <taxon>Haloferacaceae</taxon>
    </lineage>
</organism>
<accession>A0A1I2LLE7</accession>
<reference evidence="3" key="1">
    <citation type="submission" date="2016-10" db="EMBL/GenBank/DDBJ databases">
        <authorList>
            <person name="Varghese N."/>
            <person name="Submissions S."/>
        </authorList>
    </citation>
    <scope>NUCLEOTIDE SEQUENCE [LARGE SCALE GENOMIC DNA]</scope>
    <source>
        <strain evidence="3">CGMCC 1.7739</strain>
    </source>
</reference>
<dbReference type="Pfam" id="PF24336">
    <property type="entry name" value="DUF7504"/>
    <property type="match status" value="1"/>
</dbReference>
<evidence type="ECO:0008006" key="4">
    <source>
        <dbReference type="Google" id="ProtNLM"/>
    </source>
</evidence>
<feature type="compositionally biased region" description="Polar residues" evidence="1">
    <location>
        <begin position="13"/>
        <end position="30"/>
    </location>
</feature>
<name>A0A1I2LLE7_9EURY</name>
<evidence type="ECO:0000313" key="2">
    <source>
        <dbReference type="EMBL" id="SFF79943.1"/>
    </source>
</evidence>
<sequence length="194" mass="20921">MKLSERAPDVPPTATSVLVLQSSEPSSSNRAAKRLLVPREGGVRVAGVSFARSPDDWGADWRDALGRSPEAAAVVTDAESDRRDAGPSVYTVSSPGDLTGIGMKLSACLSEWEGTDADVVVVVESLTHLLQYAQLETLYRFLHVLVGRIDAVGARGLFFFDPTTRDEMTVNTLKTLFDAVVERRGDDGWAVASR</sequence>
<dbReference type="EMBL" id="FOOQ01000001">
    <property type="protein sequence ID" value="SFF79943.1"/>
    <property type="molecule type" value="Genomic_DNA"/>
</dbReference>
<dbReference type="InterPro" id="IPR055927">
    <property type="entry name" value="DUF7504"/>
</dbReference>